<sequence>MSFLNLFDDLNKEGVPCAYCPSLIPTSEITKPDAQGNIACKGCSKNKGGATSEGPTSVKVPCRYVTFGCTKKFTMNGILDHERSCDHRIYQCIAMNCAWEGTITELKTHILNFHPNIILRNGCFKVPLNDMQSLHAMYLNDEIFLVQVYVKDLTFFLSVKYIGKPFDASKFEYTAEIRNPNTKQTPTKLYNGKMKVYSDFANLSEKTDVEHNIQSVDIWECSIKIGKKGQKKEKKSKPKASANQEKKTNEAGSSNATPGTENKNKSDKKDQKRRRMPTLLQIHRKKQHGKKPNGIAQWSFQKLNKTLPTKDCKIEISFRDETNNERKFIINDVCRNNKFEEVSMSDNKESLSTFADKSQKTVSEFNQILGRTILVSPNEEQYELLLKRLKQQLGEGRGEVILEIGSSEDGSDSGLNDDELEAAIATLQSLASSLECSCVKLRDRKHQHGTVAQFLIRRLLDQSDFLEIRVAVVGNVDAGKSTLLGVLTHGELDNGRGHARQKLFRHKHEMESGRTSSVGNDILGFDCEGNVVNKPEHGSLDWVKICEKSSKVITFIDLAGHERYLKTTVFGMTGHAPDFGMLMIGANAGIIGMTKEHLGLALALSVPVFVVVTKIDMCPANVLQDNLKMLVRILKSPGCRKVPVMVKTTDDVVLSATNFVSERLCPIFQVSNVSGENLELLKTFLNLLTTRMEYKENEPAEFQIDDTYSVPGVGTVVSGTTLKGVIRLNDTLMLGPDPLGHFQSIAVKSIHRKRMAVREVRAGQTASFALKKIKRSQIRKGMVMVCPSLNPQACWEFEGEILVLHHPTTISSRYQAMVHCGSIRQTASIISMSQECLRTGDKALIHFRFIKYPEYMVPGQRMVFREGRTKAVGNVVKIFTHIPVSQIGTKSKTSKQQQHYRSQPSSGGKTSHNHFVNSVQMSHTTGQSLQQFAEVATATTETAFEGSTDKRENLSQRCGAKKSRGKRGGRGKPHNQSPATPLSDVANITPLPHSNRTVAKVQ</sequence>
<keyword evidence="1" id="KW-0648">Protein biosynthesis</keyword>
<evidence type="ECO:0000313" key="2">
    <source>
        <dbReference type="Proteomes" id="UP001056778"/>
    </source>
</evidence>
<organism evidence="1 2">
    <name type="scientific">Holotrichia oblita</name>
    <name type="common">Chafer beetle</name>
    <dbReference type="NCBI Taxonomy" id="644536"/>
    <lineage>
        <taxon>Eukaryota</taxon>
        <taxon>Metazoa</taxon>
        <taxon>Ecdysozoa</taxon>
        <taxon>Arthropoda</taxon>
        <taxon>Hexapoda</taxon>
        <taxon>Insecta</taxon>
        <taxon>Pterygota</taxon>
        <taxon>Neoptera</taxon>
        <taxon>Endopterygota</taxon>
        <taxon>Coleoptera</taxon>
        <taxon>Polyphaga</taxon>
        <taxon>Scarabaeiformia</taxon>
        <taxon>Scarabaeidae</taxon>
        <taxon>Melolonthinae</taxon>
        <taxon>Holotrichia</taxon>
    </lineage>
</organism>
<protein>
    <submittedName>
        <fullName evidence="1">Elongation factor tu-related</fullName>
    </submittedName>
</protein>
<dbReference type="Proteomes" id="UP001056778">
    <property type="component" value="Chromosome 5"/>
</dbReference>
<accession>A0ACB9T137</accession>
<reference evidence="1" key="1">
    <citation type="submission" date="2022-04" db="EMBL/GenBank/DDBJ databases">
        <title>Chromosome-scale genome assembly of Holotrichia oblita Faldermann.</title>
        <authorList>
            <person name="Rongchong L."/>
        </authorList>
    </citation>
    <scope>NUCLEOTIDE SEQUENCE</scope>
    <source>
        <strain evidence="1">81SQS9</strain>
    </source>
</reference>
<name>A0ACB9T137_HOLOL</name>
<evidence type="ECO:0000313" key="1">
    <source>
        <dbReference type="EMBL" id="KAI4460511.1"/>
    </source>
</evidence>
<keyword evidence="1" id="KW-0251">Elongation factor</keyword>
<proteinExistence type="predicted"/>
<comment type="caution">
    <text evidence="1">The sequence shown here is derived from an EMBL/GenBank/DDBJ whole genome shotgun (WGS) entry which is preliminary data.</text>
</comment>
<dbReference type="EMBL" id="CM043019">
    <property type="protein sequence ID" value="KAI4460511.1"/>
    <property type="molecule type" value="Genomic_DNA"/>
</dbReference>
<gene>
    <name evidence="1" type="ORF">MML48_5g00017084</name>
</gene>
<keyword evidence="2" id="KW-1185">Reference proteome</keyword>